<keyword evidence="1" id="KW-0472">Membrane</keyword>
<accession>A0A2V1JZ85</accession>
<sequence>MLGSAGAAGAALAATLLTALALLSVIAVLAWMRRRIRQARQGPVAPLSWRSSLLLCIALAYPAMVATLWINIWLQQRGQDALDANLQARRYVTVQAASTFGEIMLPADTRLLRDDPLDPGTPDWPVTLRAVQAMRFPAPQTINAAWVSAVQTAPPLMELAQPRRFTVQAEGPSQGQEILCDTGWIAQFRLPDDQRYREDWQRNGLPPESFQPSRWLFETCFEGSPILVPTLRNGEIAWE</sequence>
<dbReference type="Proteomes" id="UP000245212">
    <property type="component" value="Unassembled WGS sequence"/>
</dbReference>
<evidence type="ECO:0000256" key="1">
    <source>
        <dbReference type="SAM" id="Phobius"/>
    </source>
</evidence>
<gene>
    <name evidence="2" type="ORF">DD235_11350</name>
</gene>
<evidence type="ECO:0000313" key="2">
    <source>
        <dbReference type="EMBL" id="PWF22664.1"/>
    </source>
</evidence>
<dbReference type="EMBL" id="QETA01000004">
    <property type="protein sequence ID" value="PWF22664.1"/>
    <property type="molecule type" value="Genomic_DNA"/>
</dbReference>
<dbReference type="RefSeq" id="WP_109062188.1">
    <property type="nucleotide sequence ID" value="NZ_QETA01000004.1"/>
</dbReference>
<keyword evidence="1" id="KW-1133">Transmembrane helix</keyword>
<feature type="transmembrane region" description="Helical" evidence="1">
    <location>
        <begin position="53"/>
        <end position="74"/>
    </location>
</feature>
<keyword evidence="3" id="KW-1185">Reference proteome</keyword>
<organism evidence="2 3">
    <name type="scientific">Corticimicrobacter populi</name>
    <dbReference type="NCBI Taxonomy" id="2175229"/>
    <lineage>
        <taxon>Bacteria</taxon>
        <taxon>Pseudomonadati</taxon>
        <taxon>Pseudomonadota</taxon>
        <taxon>Betaproteobacteria</taxon>
        <taxon>Burkholderiales</taxon>
        <taxon>Alcaligenaceae</taxon>
        <taxon>Corticimicrobacter</taxon>
    </lineage>
</organism>
<evidence type="ECO:0000313" key="3">
    <source>
        <dbReference type="Proteomes" id="UP000245212"/>
    </source>
</evidence>
<keyword evidence="1" id="KW-0812">Transmembrane</keyword>
<feature type="transmembrane region" description="Helical" evidence="1">
    <location>
        <begin position="6"/>
        <end position="32"/>
    </location>
</feature>
<reference evidence="3" key="1">
    <citation type="submission" date="2018-05" db="EMBL/GenBank/DDBJ databases">
        <authorList>
            <person name="Li Y."/>
        </authorList>
    </citation>
    <scope>NUCLEOTIDE SEQUENCE [LARGE SCALE GENOMIC DNA]</scope>
    <source>
        <strain evidence="3">3d-2-2</strain>
    </source>
</reference>
<comment type="caution">
    <text evidence="2">The sequence shown here is derived from an EMBL/GenBank/DDBJ whole genome shotgun (WGS) entry which is preliminary data.</text>
</comment>
<protein>
    <submittedName>
        <fullName evidence="2">Uncharacterized protein</fullName>
    </submittedName>
</protein>
<name>A0A2V1JZ85_9BURK</name>
<dbReference type="AlphaFoldDB" id="A0A2V1JZ85"/>
<proteinExistence type="predicted"/>